<dbReference type="AlphaFoldDB" id="A0A8J7PJ30"/>
<evidence type="ECO:0000259" key="1">
    <source>
        <dbReference type="Pfam" id="PF03070"/>
    </source>
</evidence>
<evidence type="ECO:0000313" key="2">
    <source>
        <dbReference type="EMBL" id="MBN9413105.1"/>
    </source>
</evidence>
<dbReference type="InterPro" id="IPR004305">
    <property type="entry name" value="Thiaminase-2/PQQC"/>
</dbReference>
<dbReference type="PANTHER" id="PTHR43198:SF2">
    <property type="entry name" value="SI:CH1073-67J19.1-RELATED"/>
    <property type="match status" value="1"/>
</dbReference>
<gene>
    <name evidence="2" type="ORF">J0H12_04195</name>
</gene>
<sequence>MDNPSNLKDLSSPFLSMVENPLQYLHKAVLNHPFYEYLFNGTLKESKFVFFLSQQEHIWYHFSKELLFLSKLNYPKCTNTTFVQSAHFALMKAGDFSILLGNLKLKSDQASITSHEYRNFLSRLAAKRLFLPLLTAILPRFWLTSQLSTRCLKLNTYGHLYKKFIEHCISQNAEDQTMRIIEMLDSLIQTISEAEKTEIQQLFMDAALHECELLNEAYKQGSSS</sequence>
<organism evidence="2 3">
    <name type="scientific">Candidatus Paracaedimonas acanthamoebae</name>
    <dbReference type="NCBI Taxonomy" id="244581"/>
    <lineage>
        <taxon>Bacteria</taxon>
        <taxon>Pseudomonadati</taxon>
        <taxon>Pseudomonadota</taxon>
        <taxon>Alphaproteobacteria</taxon>
        <taxon>Holosporales</taxon>
        <taxon>Caedimonadaceae</taxon>
        <taxon>Candidatus Paracaedimonas</taxon>
    </lineage>
</organism>
<dbReference type="PANTHER" id="PTHR43198">
    <property type="entry name" value="BIFUNCTIONAL TH2 PROTEIN"/>
    <property type="match status" value="1"/>
</dbReference>
<reference evidence="2" key="1">
    <citation type="submission" date="2021-02" db="EMBL/GenBank/DDBJ databases">
        <title>Thiocyanate and organic carbon inputs drive convergent selection for specific autotrophic Afipia and Thiobacillus strains within complex microbiomes.</title>
        <authorList>
            <person name="Huddy R.J."/>
            <person name="Sachdeva R."/>
            <person name="Kadzinga F."/>
            <person name="Kantor R.S."/>
            <person name="Harrison S.T.L."/>
            <person name="Banfield J.F."/>
        </authorList>
    </citation>
    <scope>NUCLEOTIDE SEQUENCE</scope>
    <source>
        <strain evidence="2">SCN18_10_11_15_R4_P_38_20</strain>
    </source>
</reference>
<evidence type="ECO:0000313" key="3">
    <source>
        <dbReference type="Proteomes" id="UP000664414"/>
    </source>
</evidence>
<dbReference type="SUPFAM" id="SSF48613">
    <property type="entry name" value="Heme oxygenase-like"/>
    <property type="match status" value="1"/>
</dbReference>
<name>A0A8J7PJ30_9PROT</name>
<dbReference type="InterPro" id="IPR050967">
    <property type="entry name" value="Thiamine_Salvage_TenA"/>
</dbReference>
<accession>A0A8J7PJ30</accession>
<dbReference type="InterPro" id="IPR016084">
    <property type="entry name" value="Haem_Oase-like_multi-hlx"/>
</dbReference>
<dbReference type="EMBL" id="JAFKGL010000016">
    <property type="protein sequence ID" value="MBN9413105.1"/>
    <property type="molecule type" value="Genomic_DNA"/>
</dbReference>
<comment type="caution">
    <text evidence="2">The sequence shown here is derived from an EMBL/GenBank/DDBJ whole genome shotgun (WGS) entry which is preliminary data.</text>
</comment>
<dbReference type="Pfam" id="PF03070">
    <property type="entry name" value="TENA_THI-4"/>
    <property type="match status" value="1"/>
</dbReference>
<dbReference type="GO" id="GO:0005829">
    <property type="term" value="C:cytosol"/>
    <property type="evidence" value="ECO:0007669"/>
    <property type="project" value="TreeGrafter"/>
</dbReference>
<protein>
    <recommendedName>
        <fullName evidence="1">Thiaminase-2/PQQC domain-containing protein</fullName>
    </recommendedName>
</protein>
<feature type="domain" description="Thiaminase-2/PQQC" evidence="1">
    <location>
        <begin position="106"/>
        <end position="219"/>
    </location>
</feature>
<dbReference type="Gene3D" id="1.20.910.10">
    <property type="entry name" value="Heme oxygenase-like"/>
    <property type="match status" value="1"/>
</dbReference>
<dbReference type="Proteomes" id="UP000664414">
    <property type="component" value="Unassembled WGS sequence"/>
</dbReference>
<proteinExistence type="predicted"/>